<protein>
    <recommendedName>
        <fullName evidence="2">DNA-binding transcriptional regulator NtrC</fullName>
    </recommendedName>
    <alternativeName>
        <fullName evidence="14">Nitrogen regulation protein NR(I)</fullName>
    </alternativeName>
    <alternativeName>
        <fullName evidence="15">Nitrogen regulator I</fullName>
    </alternativeName>
</protein>
<evidence type="ECO:0000256" key="8">
    <source>
        <dbReference type="ARBA" id="ARBA00023012"/>
    </source>
</evidence>
<dbReference type="InterPro" id="IPR025662">
    <property type="entry name" value="Sigma_54_int_dom_ATP-bd_1"/>
</dbReference>
<name>B9XL82_PEDPL</name>
<proteinExistence type="predicted"/>
<dbReference type="Gene3D" id="3.40.50.2300">
    <property type="match status" value="1"/>
</dbReference>
<dbReference type="SUPFAM" id="SSF52540">
    <property type="entry name" value="P-loop containing nucleoside triphosphate hydrolases"/>
    <property type="match status" value="1"/>
</dbReference>
<dbReference type="InterPro" id="IPR001789">
    <property type="entry name" value="Sig_transdc_resp-reg_receiver"/>
</dbReference>
<dbReference type="CDD" id="cd00009">
    <property type="entry name" value="AAA"/>
    <property type="match status" value="1"/>
</dbReference>
<dbReference type="Gene3D" id="1.10.8.60">
    <property type="match status" value="1"/>
</dbReference>
<evidence type="ECO:0000256" key="10">
    <source>
        <dbReference type="ARBA" id="ARBA00023125"/>
    </source>
</evidence>
<dbReference type="PROSITE" id="PS00688">
    <property type="entry name" value="SIGMA54_INTERACT_3"/>
    <property type="match status" value="1"/>
</dbReference>
<dbReference type="Proteomes" id="UP000003688">
    <property type="component" value="Unassembled WGS sequence"/>
</dbReference>
<evidence type="ECO:0000256" key="16">
    <source>
        <dbReference type="PROSITE-ProRule" id="PRU00169"/>
    </source>
</evidence>
<dbReference type="Gene3D" id="3.40.50.300">
    <property type="entry name" value="P-loop containing nucleotide triphosphate hydrolases"/>
    <property type="match status" value="1"/>
</dbReference>
<dbReference type="PANTHER" id="PTHR32071">
    <property type="entry name" value="TRANSCRIPTIONAL REGULATORY PROTEIN"/>
    <property type="match status" value="1"/>
</dbReference>
<dbReference type="PROSITE" id="PS00675">
    <property type="entry name" value="SIGMA54_INTERACT_1"/>
    <property type="match status" value="1"/>
</dbReference>
<dbReference type="InterPro" id="IPR002197">
    <property type="entry name" value="HTH_Fis"/>
</dbReference>
<gene>
    <name evidence="19" type="ORF">Cflav_PD2277</name>
</gene>
<dbReference type="PROSITE" id="PS00676">
    <property type="entry name" value="SIGMA54_INTERACT_2"/>
    <property type="match status" value="1"/>
</dbReference>
<keyword evidence="20" id="KW-1185">Reference proteome</keyword>
<dbReference type="GO" id="GO:0005737">
    <property type="term" value="C:cytoplasm"/>
    <property type="evidence" value="ECO:0007669"/>
    <property type="project" value="UniProtKB-SubCell"/>
</dbReference>
<dbReference type="GO" id="GO:0043565">
    <property type="term" value="F:sequence-specific DNA binding"/>
    <property type="evidence" value="ECO:0007669"/>
    <property type="project" value="InterPro"/>
</dbReference>
<dbReference type="GO" id="GO:0000160">
    <property type="term" value="P:phosphorelay signal transduction system"/>
    <property type="evidence" value="ECO:0007669"/>
    <property type="project" value="UniProtKB-KW"/>
</dbReference>
<dbReference type="FunFam" id="3.40.50.2300:FF:000018">
    <property type="entry name" value="DNA-binding transcriptional regulator NtrC"/>
    <property type="match status" value="1"/>
</dbReference>
<evidence type="ECO:0000256" key="11">
    <source>
        <dbReference type="ARBA" id="ARBA00023159"/>
    </source>
</evidence>
<evidence type="ECO:0000256" key="9">
    <source>
        <dbReference type="ARBA" id="ARBA00023015"/>
    </source>
</evidence>
<dbReference type="PRINTS" id="PR01590">
    <property type="entry name" value="HTHFIS"/>
</dbReference>
<dbReference type="InterPro" id="IPR009057">
    <property type="entry name" value="Homeodomain-like_sf"/>
</dbReference>
<dbReference type="Pfam" id="PF25601">
    <property type="entry name" value="AAA_lid_14"/>
    <property type="match status" value="1"/>
</dbReference>
<sequence>MSVKRTLLLIEDDAGAADALRRVLVNEGYTVSCEGRGDSGLGTAETINFDVVISDLKLPGLDGLELVKRLHQAKPRLPIILMTAHGTTETAIEATKLGAYDYLLKPFEMEELLDLVEKAVESSRLMSEPVKMGECVSARNAIIGNSRLMQGIYKEIGRVAAKPITVLIRGETGTGKELIARAIYQHSDRSAAPFVAVNCAAIPETLLESELFGHERGAFTGADMRRIGRFEQASGGTLFLDEIGDMSLNTQAKLLRVLQEKYIHRLGGREPIPIDARVIAATHRDLEKALHDKQFREDLYYRLNVAVIKTPALRHRSEDIPNLVRYLMQIYGADFDIESPSIQPEALQFLQNQPWPGNVRELENVVRQVLLLAGRYTISIEHVREVVAKVGEAVAGGNQSIAAGIGTYLSRARRGEMEGVHATVIEEVERELFGQAIELAQGNQAKAARWLGVSRITMREKLNHFGLHPGQSNPAD</sequence>
<evidence type="ECO:0000256" key="1">
    <source>
        <dbReference type="ARBA" id="ARBA00004496"/>
    </source>
</evidence>
<dbReference type="SUPFAM" id="SSF46689">
    <property type="entry name" value="Homeodomain-like"/>
    <property type="match status" value="1"/>
</dbReference>
<dbReference type="OrthoDB" id="9802354at2"/>
<dbReference type="STRING" id="320771.Cflav_PD2277"/>
<evidence type="ECO:0000256" key="3">
    <source>
        <dbReference type="ARBA" id="ARBA00022490"/>
    </source>
</evidence>
<keyword evidence="9" id="KW-0805">Transcription regulation</keyword>
<keyword evidence="7" id="KW-0067">ATP-binding</keyword>
<reference evidence="19 20" key="1">
    <citation type="journal article" date="2011" name="J. Bacteriol.">
        <title>Genome sequence of 'Pedosphaera parvula' Ellin514, an aerobic Verrucomicrobial isolate from pasture soil.</title>
        <authorList>
            <person name="Kant R."/>
            <person name="van Passel M.W."/>
            <person name="Sangwan P."/>
            <person name="Palva A."/>
            <person name="Lucas S."/>
            <person name="Copeland A."/>
            <person name="Lapidus A."/>
            <person name="Glavina Del Rio T."/>
            <person name="Dalin E."/>
            <person name="Tice H."/>
            <person name="Bruce D."/>
            <person name="Goodwin L."/>
            <person name="Pitluck S."/>
            <person name="Chertkov O."/>
            <person name="Larimer F.W."/>
            <person name="Land M.L."/>
            <person name="Hauser L."/>
            <person name="Brettin T.S."/>
            <person name="Detter J.C."/>
            <person name="Han S."/>
            <person name="de Vos W.M."/>
            <person name="Janssen P.H."/>
            <person name="Smidt H."/>
        </authorList>
    </citation>
    <scope>NUCLEOTIDE SEQUENCE [LARGE SCALE GENOMIC DNA]</scope>
    <source>
        <strain evidence="19 20">Ellin514</strain>
    </source>
</reference>
<evidence type="ECO:0000256" key="7">
    <source>
        <dbReference type="ARBA" id="ARBA00022840"/>
    </source>
</evidence>
<keyword evidence="12" id="KW-0804">Transcription</keyword>
<evidence type="ECO:0000259" key="17">
    <source>
        <dbReference type="PROSITE" id="PS50045"/>
    </source>
</evidence>
<accession>B9XL82</accession>
<evidence type="ECO:0000256" key="6">
    <source>
        <dbReference type="ARBA" id="ARBA00022741"/>
    </source>
</evidence>
<dbReference type="GO" id="GO:0005524">
    <property type="term" value="F:ATP binding"/>
    <property type="evidence" value="ECO:0007669"/>
    <property type="project" value="UniProtKB-KW"/>
</dbReference>
<evidence type="ECO:0000259" key="18">
    <source>
        <dbReference type="PROSITE" id="PS50110"/>
    </source>
</evidence>
<dbReference type="AlphaFoldDB" id="B9XL82"/>
<dbReference type="InterPro" id="IPR003593">
    <property type="entry name" value="AAA+_ATPase"/>
</dbReference>
<dbReference type="SMART" id="SM00448">
    <property type="entry name" value="REC"/>
    <property type="match status" value="1"/>
</dbReference>
<comment type="subcellular location">
    <subcellularLocation>
        <location evidence="1">Cytoplasm</location>
    </subcellularLocation>
</comment>
<dbReference type="InterPro" id="IPR058031">
    <property type="entry name" value="AAA_lid_NorR"/>
</dbReference>
<dbReference type="Pfam" id="PF00158">
    <property type="entry name" value="Sigma54_activat"/>
    <property type="match status" value="1"/>
</dbReference>
<evidence type="ECO:0000313" key="19">
    <source>
        <dbReference type="EMBL" id="EEF59433.1"/>
    </source>
</evidence>
<dbReference type="Gene3D" id="1.10.10.60">
    <property type="entry name" value="Homeodomain-like"/>
    <property type="match status" value="1"/>
</dbReference>
<evidence type="ECO:0000256" key="12">
    <source>
        <dbReference type="ARBA" id="ARBA00023163"/>
    </source>
</evidence>
<keyword evidence="10" id="KW-0238">DNA-binding</keyword>
<dbReference type="Pfam" id="PF00072">
    <property type="entry name" value="Response_reg"/>
    <property type="match status" value="1"/>
</dbReference>
<dbReference type="RefSeq" id="WP_007416573.1">
    <property type="nucleotide sequence ID" value="NZ_ABOX02000028.1"/>
</dbReference>
<keyword evidence="6" id="KW-0547">Nucleotide-binding</keyword>
<dbReference type="EMBL" id="ABOX02000028">
    <property type="protein sequence ID" value="EEF59433.1"/>
    <property type="molecule type" value="Genomic_DNA"/>
</dbReference>
<dbReference type="GO" id="GO:0006355">
    <property type="term" value="P:regulation of DNA-templated transcription"/>
    <property type="evidence" value="ECO:0007669"/>
    <property type="project" value="InterPro"/>
</dbReference>
<keyword evidence="13" id="KW-0535">Nitrogen fixation</keyword>
<keyword evidence="3" id="KW-0963">Cytoplasm</keyword>
<dbReference type="PANTHER" id="PTHR32071:SF95">
    <property type="entry name" value="DNA-BINDING TRANSCRIPTIONAL REGULATOR NTRC"/>
    <property type="match status" value="1"/>
</dbReference>
<comment type="caution">
    <text evidence="19">The sequence shown here is derived from an EMBL/GenBank/DDBJ whole genome shotgun (WGS) entry which is preliminary data.</text>
</comment>
<organism evidence="19 20">
    <name type="scientific">Pedosphaera parvula (strain Ellin514)</name>
    <dbReference type="NCBI Taxonomy" id="320771"/>
    <lineage>
        <taxon>Bacteria</taxon>
        <taxon>Pseudomonadati</taxon>
        <taxon>Verrucomicrobiota</taxon>
        <taxon>Pedosphaerae</taxon>
        <taxon>Pedosphaerales</taxon>
        <taxon>Pedosphaeraceae</taxon>
        <taxon>Pedosphaera</taxon>
    </lineage>
</organism>
<evidence type="ECO:0000256" key="14">
    <source>
        <dbReference type="ARBA" id="ARBA00029881"/>
    </source>
</evidence>
<dbReference type="Pfam" id="PF02954">
    <property type="entry name" value="HTH_8"/>
    <property type="match status" value="1"/>
</dbReference>
<evidence type="ECO:0000256" key="2">
    <source>
        <dbReference type="ARBA" id="ARBA00019059"/>
    </source>
</evidence>
<dbReference type="FunFam" id="3.40.50.300:FF:000006">
    <property type="entry name" value="DNA-binding transcriptional regulator NtrC"/>
    <property type="match status" value="1"/>
</dbReference>
<dbReference type="InterPro" id="IPR025944">
    <property type="entry name" value="Sigma_54_int_dom_CS"/>
</dbReference>
<dbReference type="PROSITE" id="PS50110">
    <property type="entry name" value="RESPONSE_REGULATORY"/>
    <property type="match status" value="1"/>
</dbReference>
<feature type="domain" description="Sigma-54 factor interaction" evidence="17">
    <location>
        <begin position="142"/>
        <end position="371"/>
    </location>
</feature>
<keyword evidence="4" id="KW-0678">Repressor</keyword>
<evidence type="ECO:0000256" key="5">
    <source>
        <dbReference type="ARBA" id="ARBA00022553"/>
    </source>
</evidence>
<dbReference type="InterPro" id="IPR011006">
    <property type="entry name" value="CheY-like_superfamily"/>
</dbReference>
<dbReference type="InterPro" id="IPR002078">
    <property type="entry name" value="Sigma_54_int"/>
</dbReference>
<evidence type="ECO:0000256" key="4">
    <source>
        <dbReference type="ARBA" id="ARBA00022491"/>
    </source>
</evidence>
<keyword evidence="5 16" id="KW-0597">Phosphoprotein</keyword>
<dbReference type="SMART" id="SM00382">
    <property type="entry name" value="AAA"/>
    <property type="match status" value="1"/>
</dbReference>
<feature type="domain" description="Response regulatory" evidence="18">
    <location>
        <begin position="6"/>
        <end position="120"/>
    </location>
</feature>
<keyword evidence="8" id="KW-0902">Two-component regulatory system</keyword>
<evidence type="ECO:0000313" key="20">
    <source>
        <dbReference type="Proteomes" id="UP000003688"/>
    </source>
</evidence>
<evidence type="ECO:0000256" key="15">
    <source>
        <dbReference type="ARBA" id="ARBA00031910"/>
    </source>
</evidence>
<keyword evidence="11" id="KW-0010">Activator</keyword>
<dbReference type="SUPFAM" id="SSF52172">
    <property type="entry name" value="CheY-like"/>
    <property type="match status" value="1"/>
</dbReference>
<dbReference type="PROSITE" id="PS50045">
    <property type="entry name" value="SIGMA54_INTERACT_4"/>
    <property type="match status" value="1"/>
</dbReference>
<feature type="modified residue" description="4-aspartylphosphate" evidence="16">
    <location>
        <position position="55"/>
    </location>
</feature>
<dbReference type="InterPro" id="IPR027417">
    <property type="entry name" value="P-loop_NTPase"/>
</dbReference>
<dbReference type="InterPro" id="IPR025943">
    <property type="entry name" value="Sigma_54_int_dom_ATP-bd_2"/>
</dbReference>
<evidence type="ECO:0000256" key="13">
    <source>
        <dbReference type="ARBA" id="ARBA00023231"/>
    </source>
</evidence>